<comment type="caution">
    <text evidence="2">The sequence shown here is derived from an EMBL/GenBank/DDBJ whole genome shotgun (WGS) entry which is preliminary data.</text>
</comment>
<evidence type="ECO:0000313" key="3">
    <source>
        <dbReference type="Proteomes" id="UP000235392"/>
    </source>
</evidence>
<organism evidence="2 3">
    <name type="scientific">Puccinia coronata f. sp. avenae</name>
    <dbReference type="NCBI Taxonomy" id="200324"/>
    <lineage>
        <taxon>Eukaryota</taxon>
        <taxon>Fungi</taxon>
        <taxon>Dikarya</taxon>
        <taxon>Basidiomycota</taxon>
        <taxon>Pucciniomycotina</taxon>
        <taxon>Pucciniomycetes</taxon>
        <taxon>Pucciniales</taxon>
        <taxon>Pucciniaceae</taxon>
        <taxon>Puccinia</taxon>
    </lineage>
</organism>
<dbReference type="Proteomes" id="UP000235392">
    <property type="component" value="Unassembled WGS sequence"/>
</dbReference>
<dbReference type="AlphaFoldDB" id="A0A2N5UTY4"/>
<accession>A0A2N5UTY4</accession>
<proteinExistence type="predicted"/>
<protein>
    <submittedName>
        <fullName evidence="2">Uncharacterized protein</fullName>
    </submittedName>
</protein>
<name>A0A2N5UTY4_9BASI</name>
<feature type="region of interest" description="Disordered" evidence="1">
    <location>
        <begin position="65"/>
        <end position="84"/>
    </location>
</feature>
<evidence type="ECO:0000256" key="1">
    <source>
        <dbReference type="SAM" id="MobiDB-lite"/>
    </source>
</evidence>
<feature type="region of interest" description="Disordered" evidence="1">
    <location>
        <begin position="29"/>
        <end position="48"/>
    </location>
</feature>
<gene>
    <name evidence="2" type="ORF">PCASD_10131</name>
</gene>
<dbReference type="EMBL" id="PGCI01000092">
    <property type="protein sequence ID" value="PLW41219.1"/>
    <property type="molecule type" value="Genomic_DNA"/>
</dbReference>
<sequence>MESVEEATSVPALVRLGVSSNIISHEHRPSATKLISNTSGEKKGQPVGGRMETALGQDFLKGWAAAPESNKSPHGVPLTDPVSAKDQAQAVRTCWQETDTKIEAWSSDLNLEDAQAKIEEIQEKIY</sequence>
<reference evidence="2 3" key="1">
    <citation type="submission" date="2017-11" db="EMBL/GenBank/DDBJ databases">
        <title>De novo assembly and phasing of dikaryotic genomes from two isolates of Puccinia coronata f. sp. avenae, the causal agent of oat crown rust.</title>
        <authorList>
            <person name="Miller M.E."/>
            <person name="Zhang Y."/>
            <person name="Omidvar V."/>
            <person name="Sperschneider J."/>
            <person name="Schwessinger B."/>
            <person name="Raley C."/>
            <person name="Palmer J.M."/>
            <person name="Garnica D."/>
            <person name="Upadhyaya N."/>
            <person name="Rathjen J."/>
            <person name="Taylor J.M."/>
            <person name="Park R.F."/>
            <person name="Dodds P.N."/>
            <person name="Hirsch C.D."/>
            <person name="Kianian S.F."/>
            <person name="Figueroa M."/>
        </authorList>
    </citation>
    <scope>NUCLEOTIDE SEQUENCE [LARGE SCALE GENOMIC DNA]</scope>
    <source>
        <strain evidence="2">12SD80</strain>
    </source>
</reference>
<evidence type="ECO:0000313" key="2">
    <source>
        <dbReference type="EMBL" id="PLW41219.1"/>
    </source>
</evidence>